<accession>V4KEV0</accession>
<sequence>MVESTGKPMFAMIDRKIAKAKPNLDHVCGQVHMDKSIELMNYLLEYVHMDKSIEGDMNEGERYI</sequence>
<reference evidence="1 2" key="1">
    <citation type="journal article" date="2013" name="Front. Plant Sci.">
        <title>The Reference Genome of the Halophytic Plant Eutrema salsugineum.</title>
        <authorList>
            <person name="Yang R."/>
            <person name="Jarvis D.E."/>
            <person name="Chen H."/>
            <person name="Beilstein M.A."/>
            <person name="Grimwood J."/>
            <person name="Jenkins J."/>
            <person name="Shu S."/>
            <person name="Prochnik S."/>
            <person name="Xin M."/>
            <person name="Ma C."/>
            <person name="Schmutz J."/>
            <person name="Wing R.A."/>
            <person name="Mitchell-Olds T."/>
            <person name="Schumaker K.S."/>
            <person name="Wang X."/>
        </authorList>
    </citation>
    <scope>NUCLEOTIDE SEQUENCE [LARGE SCALE GENOMIC DNA]</scope>
</reference>
<gene>
    <name evidence="1" type="ORF">EUTSA_v10023816mg</name>
</gene>
<dbReference type="AlphaFoldDB" id="V4KEV0"/>
<protein>
    <submittedName>
        <fullName evidence="1">Uncharacterized protein</fullName>
    </submittedName>
</protein>
<proteinExistence type="predicted"/>
<dbReference type="EMBL" id="KI517881">
    <property type="protein sequence ID" value="ESQ29669.1"/>
    <property type="molecule type" value="Genomic_DNA"/>
</dbReference>
<dbReference type="Gramene" id="ESQ29669">
    <property type="protein sequence ID" value="ESQ29669"/>
    <property type="gene ID" value="EUTSA_v10023816mg"/>
</dbReference>
<name>V4KEV0_EUTSA</name>
<keyword evidence="2" id="KW-1185">Reference proteome</keyword>
<evidence type="ECO:0000313" key="1">
    <source>
        <dbReference type="EMBL" id="ESQ29669.1"/>
    </source>
</evidence>
<evidence type="ECO:0000313" key="2">
    <source>
        <dbReference type="Proteomes" id="UP000030689"/>
    </source>
</evidence>
<dbReference type="KEGG" id="eus:EUTSA_v10023816mg"/>
<organism evidence="1 2">
    <name type="scientific">Eutrema salsugineum</name>
    <name type="common">Saltwater cress</name>
    <name type="synonym">Sisymbrium salsugineum</name>
    <dbReference type="NCBI Taxonomy" id="72664"/>
    <lineage>
        <taxon>Eukaryota</taxon>
        <taxon>Viridiplantae</taxon>
        <taxon>Streptophyta</taxon>
        <taxon>Embryophyta</taxon>
        <taxon>Tracheophyta</taxon>
        <taxon>Spermatophyta</taxon>
        <taxon>Magnoliopsida</taxon>
        <taxon>eudicotyledons</taxon>
        <taxon>Gunneridae</taxon>
        <taxon>Pentapetalae</taxon>
        <taxon>rosids</taxon>
        <taxon>malvids</taxon>
        <taxon>Brassicales</taxon>
        <taxon>Brassicaceae</taxon>
        <taxon>Eutremeae</taxon>
        <taxon>Eutrema</taxon>
    </lineage>
</organism>
<dbReference type="Proteomes" id="UP000030689">
    <property type="component" value="Unassembled WGS sequence"/>
</dbReference>